<evidence type="ECO:0000256" key="1">
    <source>
        <dbReference type="SAM" id="MobiDB-lite"/>
    </source>
</evidence>
<name>A0AAV3NUM7_LITER</name>
<dbReference type="EMBL" id="BAABME010000419">
    <property type="protein sequence ID" value="GAA0142633.1"/>
    <property type="molecule type" value="Genomic_DNA"/>
</dbReference>
<keyword evidence="3" id="KW-1185">Reference proteome</keyword>
<feature type="region of interest" description="Disordered" evidence="1">
    <location>
        <begin position="18"/>
        <end position="47"/>
    </location>
</feature>
<dbReference type="Proteomes" id="UP001454036">
    <property type="component" value="Unassembled WGS sequence"/>
</dbReference>
<evidence type="ECO:0000313" key="3">
    <source>
        <dbReference type="Proteomes" id="UP001454036"/>
    </source>
</evidence>
<reference evidence="2 3" key="1">
    <citation type="submission" date="2024-01" db="EMBL/GenBank/DDBJ databases">
        <title>The complete chloroplast genome sequence of Lithospermum erythrorhizon: insights into the phylogenetic relationship among Boraginaceae species and the maternal lineages of purple gromwells.</title>
        <authorList>
            <person name="Okada T."/>
            <person name="Watanabe K."/>
        </authorList>
    </citation>
    <scope>NUCLEOTIDE SEQUENCE [LARGE SCALE GENOMIC DNA]</scope>
</reference>
<gene>
    <name evidence="2" type="ORF">LIER_03484</name>
</gene>
<dbReference type="AlphaFoldDB" id="A0AAV3NUM7"/>
<proteinExistence type="predicted"/>
<comment type="caution">
    <text evidence="2">The sequence shown here is derived from an EMBL/GenBank/DDBJ whole genome shotgun (WGS) entry which is preliminary data.</text>
</comment>
<evidence type="ECO:0000313" key="2">
    <source>
        <dbReference type="EMBL" id="GAA0142633.1"/>
    </source>
</evidence>
<protein>
    <submittedName>
        <fullName evidence="2">Uncharacterized protein</fullName>
    </submittedName>
</protein>
<organism evidence="2 3">
    <name type="scientific">Lithospermum erythrorhizon</name>
    <name type="common">Purple gromwell</name>
    <name type="synonym">Lithospermum officinale var. erythrorhizon</name>
    <dbReference type="NCBI Taxonomy" id="34254"/>
    <lineage>
        <taxon>Eukaryota</taxon>
        <taxon>Viridiplantae</taxon>
        <taxon>Streptophyta</taxon>
        <taxon>Embryophyta</taxon>
        <taxon>Tracheophyta</taxon>
        <taxon>Spermatophyta</taxon>
        <taxon>Magnoliopsida</taxon>
        <taxon>eudicotyledons</taxon>
        <taxon>Gunneridae</taxon>
        <taxon>Pentapetalae</taxon>
        <taxon>asterids</taxon>
        <taxon>lamiids</taxon>
        <taxon>Boraginales</taxon>
        <taxon>Boraginaceae</taxon>
        <taxon>Boraginoideae</taxon>
        <taxon>Lithospermeae</taxon>
        <taxon>Lithospermum</taxon>
    </lineage>
</organism>
<feature type="compositionally biased region" description="Gly residues" evidence="1">
    <location>
        <begin position="18"/>
        <end position="31"/>
    </location>
</feature>
<sequence>MPILLTCMEAPLSPGVVGEGAGPGVPNGDGTGDVVEAGTVGGGDVGETGISGDIEGAIGEDGELIVGGEAIGGGIVVVGGMLGGIMVGDGVVEVDGGIVMLIGGAPIGA</sequence>
<accession>A0AAV3NUM7</accession>